<dbReference type="Proteomes" id="UP001172083">
    <property type="component" value="Unassembled WGS sequence"/>
</dbReference>
<sequence length="147" mass="17491">MNFGLVRHVTDDVRQKTAFINEWNEALKLFFKGKEYGNDIESFVIGITCVSEKFEQFFKLKRPTYTESKIETHDGISIEIKKTFEYSLRLDYKTIINANDQRRMSLSASEIINSLDHFDSLPKKVKDFDRERFKSDLERFFKEQNLI</sequence>
<comment type="caution">
    <text evidence="1">The sequence shown here is derived from an EMBL/GenBank/DDBJ whole genome shotgun (WGS) entry which is preliminary data.</text>
</comment>
<evidence type="ECO:0000313" key="2">
    <source>
        <dbReference type="Proteomes" id="UP001172083"/>
    </source>
</evidence>
<name>A0ABT8LHD9_9BACT</name>
<keyword evidence="2" id="KW-1185">Reference proteome</keyword>
<reference evidence="1" key="1">
    <citation type="submission" date="2023-06" db="EMBL/GenBank/DDBJ databases">
        <title>Genomic of Agaribacillus aureum.</title>
        <authorList>
            <person name="Wang G."/>
        </authorList>
    </citation>
    <scope>NUCLEOTIDE SEQUENCE</scope>
    <source>
        <strain evidence="1">BMA12</strain>
    </source>
</reference>
<evidence type="ECO:0000313" key="1">
    <source>
        <dbReference type="EMBL" id="MDN5215688.1"/>
    </source>
</evidence>
<dbReference type="EMBL" id="JAUJEB010000007">
    <property type="protein sequence ID" value="MDN5215688.1"/>
    <property type="molecule type" value="Genomic_DNA"/>
</dbReference>
<protein>
    <submittedName>
        <fullName evidence="1">Uncharacterized protein</fullName>
    </submittedName>
</protein>
<gene>
    <name evidence="1" type="ORF">QQ020_26660</name>
</gene>
<accession>A0ABT8LHD9</accession>
<proteinExistence type="predicted"/>
<organism evidence="1 2">
    <name type="scientific">Agaribacillus aureus</name>
    <dbReference type="NCBI Taxonomy" id="3051825"/>
    <lineage>
        <taxon>Bacteria</taxon>
        <taxon>Pseudomonadati</taxon>
        <taxon>Bacteroidota</taxon>
        <taxon>Cytophagia</taxon>
        <taxon>Cytophagales</taxon>
        <taxon>Splendidivirgaceae</taxon>
        <taxon>Agaribacillus</taxon>
    </lineage>
</organism>
<dbReference type="RefSeq" id="WP_346761026.1">
    <property type="nucleotide sequence ID" value="NZ_JAUJEB010000007.1"/>
</dbReference>